<organism evidence="1 2">
    <name type="scientific">Leptospira noguchii serovar Autumnalis str. ZUN142</name>
    <dbReference type="NCBI Taxonomy" id="1085540"/>
    <lineage>
        <taxon>Bacteria</taxon>
        <taxon>Pseudomonadati</taxon>
        <taxon>Spirochaetota</taxon>
        <taxon>Spirochaetia</taxon>
        <taxon>Leptospirales</taxon>
        <taxon>Leptospiraceae</taxon>
        <taxon>Leptospira</taxon>
    </lineage>
</organism>
<sequence>MITIRFLIQSIFFQKVETLHKTLEKNFQNGFDFLKEL</sequence>
<proteinExistence type="predicted"/>
<gene>
    <name evidence="1" type="ORF">LEP1GSC186_4569</name>
</gene>
<dbReference type="AlphaFoldDB" id="M6UHN5"/>
<name>M6UHN5_9LEPT</name>
<accession>M6UHN5</accession>
<reference evidence="1 2" key="1">
    <citation type="submission" date="2013-01" db="EMBL/GenBank/DDBJ databases">
        <authorList>
            <person name="Harkins D.M."/>
            <person name="Durkin A.S."/>
            <person name="Brinkac L.M."/>
            <person name="Haft D.H."/>
            <person name="Selengut J.D."/>
            <person name="Sanka R."/>
            <person name="DePew J."/>
            <person name="Purushe J."/>
            <person name="Matthias M.A."/>
            <person name="Vinetz J.M."/>
            <person name="Sutton G.G."/>
            <person name="Nierman W.C."/>
            <person name="Fouts D.E."/>
        </authorList>
    </citation>
    <scope>NUCLEOTIDE SEQUENCE [LARGE SCALE GENOMIC DNA]</scope>
    <source>
        <strain evidence="1 2">ZUN142</strain>
    </source>
</reference>
<protein>
    <submittedName>
        <fullName evidence="1">Uncharacterized protein</fullName>
    </submittedName>
</protein>
<dbReference type="EMBL" id="AHOP02000013">
    <property type="protein sequence ID" value="EMO42326.1"/>
    <property type="molecule type" value="Genomic_DNA"/>
</dbReference>
<comment type="caution">
    <text evidence="1">The sequence shown here is derived from an EMBL/GenBank/DDBJ whole genome shotgun (WGS) entry which is preliminary data.</text>
</comment>
<evidence type="ECO:0000313" key="1">
    <source>
        <dbReference type="EMBL" id="EMO42326.1"/>
    </source>
</evidence>
<dbReference type="Proteomes" id="UP000012153">
    <property type="component" value="Unassembled WGS sequence"/>
</dbReference>
<evidence type="ECO:0000313" key="2">
    <source>
        <dbReference type="Proteomes" id="UP000012153"/>
    </source>
</evidence>